<evidence type="ECO:0000313" key="6">
    <source>
        <dbReference type="EMBL" id="ASP50035.1"/>
    </source>
</evidence>
<keyword evidence="7" id="KW-1185">Reference proteome</keyword>
<dbReference type="GO" id="GO:0003677">
    <property type="term" value="F:DNA binding"/>
    <property type="evidence" value="ECO:0007669"/>
    <property type="project" value="UniProtKB-UniRule"/>
</dbReference>
<dbReference type="InterPro" id="IPR001647">
    <property type="entry name" value="HTH_TetR"/>
</dbReference>
<dbReference type="SUPFAM" id="SSF46689">
    <property type="entry name" value="Homeodomain-like"/>
    <property type="match status" value="1"/>
</dbReference>
<dbReference type="Proteomes" id="UP000202259">
    <property type="component" value="Chromosome"/>
</dbReference>
<dbReference type="Gene3D" id="1.10.357.10">
    <property type="entry name" value="Tetracycline Repressor, domain 2"/>
    <property type="match status" value="1"/>
</dbReference>
<reference evidence="6 7" key="1">
    <citation type="submission" date="2017-08" db="EMBL/GenBank/DDBJ databases">
        <title>Complete genome of Colwellia sp. NB097-1, a psychrophile bacterium ioslated from Bering Sea.</title>
        <authorList>
            <person name="Chen X."/>
        </authorList>
    </citation>
    <scope>NUCLEOTIDE SEQUENCE [LARGE SCALE GENOMIC DNA]</scope>
    <source>
        <strain evidence="6 7">NB097-1</strain>
    </source>
</reference>
<keyword evidence="3" id="KW-0804">Transcription</keyword>
<dbReference type="PANTHER" id="PTHR47506">
    <property type="entry name" value="TRANSCRIPTIONAL REGULATORY PROTEIN"/>
    <property type="match status" value="1"/>
</dbReference>
<dbReference type="RefSeq" id="WP_081154535.1">
    <property type="nucleotide sequence ID" value="NZ_CP020465.1"/>
</dbReference>
<evidence type="ECO:0000256" key="2">
    <source>
        <dbReference type="ARBA" id="ARBA00023125"/>
    </source>
</evidence>
<dbReference type="OrthoDB" id="116240at2"/>
<name>A0A222GDS6_9GAMM</name>
<sequence>MLREKIAANLEEAFSKYGFAQPSVAQLKSACNVSLRTLYKHYPSKEAMIIAALEYRHKKYIAFLLSESHSTGIDSVLHIFEKLNQWMAEFAPNGCLSLNAIAAFPEDIGMKETVRRHKEEVHDLLKQLSQREDLSTELFLLHESVSSVWPIMGKASVTSAQKIIKQLWSAQSHV</sequence>
<evidence type="ECO:0000256" key="1">
    <source>
        <dbReference type="ARBA" id="ARBA00023015"/>
    </source>
</evidence>
<feature type="domain" description="HTH tetR-type" evidence="5">
    <location>
        <begin position="1"/>
        <end position="60"/>
    </location>
</feature>
<keyword evidence="2 4" id="KW-0238">DNA-binding</keyword>
<dbReference type="AlphaFoldDB" id="A0A222GDS6"/>
<evidence type="ECO:0000256" key="4">
    <source>
        <dbReference type="PROSITE-ProRule" id="PRU00335"/>
    </source>
</evidence>
<gene>
    <name evidence="6" type="ORF">B5D82_15010</name>
</gene>
<protein>
    <submittedName>
        <fullName evidence="6">TetR/AcrR family transcriptional regulator</fullName>
    </submittedName>
</protein>
<evidence type="ECO:0000256" key="3">
    <source>
        <dbReference type="ARBA" id="ARBA00023163"/>
    </source>
</evidence>
<dbReference type="InterPro" id="IPR009057">
    <property type="entry name" value="Homeodomain-like_sf"/>
</dbReference>
<proteinExistence type="predicted"/>
<keyword evidence="1" id="KW-0805">Transcription regulation</keyword>
<dbReference type="KEGG" id="cber:B5D82_15010"/>
<dbReference type="PROSITE" id="PS50977">
    <property type="entry name" value="HTH_TETR_2"/>
    <property type="match status" value="1"/>
</dbReference>
<dbReference type="PANTHER" id="PTHR47506:SF1">
    <property type="entry name" value="HTH-TYPE TRANSCRIPTIONAL REGULATOR YJDC"/>
    <property type="match status" value="1"/>
</dbReference>
<feature type="DNA-binding region" description="H-T-H motif" evidence="4">
    <location>
        <begin position="23"/>
        <end position="42"/>
    </location>
</feature>
<dbReference type="EMBL" id="CP020465">
    <property type="protein sequence ID" value="ASP50035.1"/>
    <property type="molecule type" value="Genomic_DNA"/>
</dbReference>
<accession>A0A222GDS6</accession>
<evidence type="ECO:0000259" key="5">
    <source>
        <dbReference type="PROSITE" id="PS50977"/>
    </source>
</evidence>
<dbReference type="Pfam" id="PF00440">
    <property type="entry name" value="TetR_N"/>
    <property type="match status" value="1"/>
</dbReference>
<evidence type="ECO:0000313" key="7">
    <source>
        <dbReference type="Proteomes" id="UP000202259"/>
    </source>
</evidence>
<organism evidence="6 7">
    <name type="scientific">Cognaticolwellia beringensis</name>
    <dbReference type="NCBI Taxonomy" id="1967665"/>
    <lineage>
        <taxon>Bacteria</taxon>
        <taxon>Pseudomonadati</taxon>
        <taxon>Pseudomonadota</taxon>
        <taxon>Gammaproteobacteria</taxon>
        <taxon>Alteromonadales</taxon>
        <taxon>Colwelliaceae</taxon>
        <taxon>Cognaticolwellia</taxon>
    </lineage>
</organism>